<name>A0A9D2DC91_9FIRM</name>
<proteinExistence type="predicted"/>
<dbReference type="InterPro" id="IPR024523">
    <property type="entry name" value="DUF3793"/>
</dbReference>
<protein>
    <submittedName>
        <fullName evidence="1">DUF3793 family protein</fullName>
    </submittedName>
</protein>
<organism evidence="1 2">
    <name type="scientific">Candidatus Mediterraneibacter stercorigallinarum</name>
    <dbReference type="NCBI Taxonomy" id="2838686"/>
    <lineage>
        <taxon>Bacteria</taxon>
        <taxon>Bacillati</taxon>
        <taxon>Bacillota</taxon>
        <taxon>Clostridia</taxon>
        <taxon>Lachnospirales</taxon>
        <taxon>Lachnospiraceae</taxon>
        <taxon>Mediterraneibacter</taxon>
    </lineage>
</organism>
<reference evidence="1" key="2">
    <citation type="submission" date="2021-04" db="EMBL/GenBank/DDBJ databases">
        <authorList>
            <person name="Gilroy R."/>
        </authorList>
    </citation>
    <scope>NUCLEOTIDE SEQUENCE</scope>
    <source>
        <strain evidence="1">ChiGjej1B1-13045</strain>
    </source>
</reference>
<comment type="caution">
    <text evidence="1">The sequence shown here is derived from an EMBL/GenBank/DDBJ whole genome shotgun (WGS) entry which is preliminary data.</text>
</comment>
<sequence length="195" mass="22205">MSTEVLSYFLKNSDCRKRLGFQIVLQCAPFLKGLKVSCVISVDAALYDGLGELFENMDISYHRLSCSEGKCLVLFYRPEKLKKYLEQPGVNALIQEYGYMDMSLDKILGRLSGRIDDFARRGIGFPHEIGVFLGYPPDDVKGFIENEGKKYLMIGYWKVYSNLAGARMVFKEYDRAKDCAVNEFLTGKSIREIAL</sequence>
<dbReference type="EMBL" id="DXCD01000254">
    <property type="protein sequence ID" value="HIZ14230.1"/>
    <property type="molecule type" value="Genomic_DNA"/>
</dbReference>
<gene>
    <name evidence="1" type="ORF">H9817_09940</name>
</gene>
<reference evidence="1" key="1">
    <citation type="journal article" date="2021" name="PeerJ">
        <title>Extensive microbial diversity within the chicken gut microbiome revealed by metagenomics and culture.</title>
        <authorList>
            <person name="Gilroy R."/>
            <person name="Ravi A."/>
            <person name="Getino M."/>
            <person name="Pursley I."/>
            <person name="Horton D.L."/>
            <person name="Alikhan N.F."/>
            <person name="Baker D."/>
            <person name="Gharbi K."/>
            <person name="Hall N."/>
            <person name="Watson M."/>
            <person name="Adriaenssens E.M."/>
            <person name="Foster-Nyarko E."/>
            <person name="Jarju S."/>
            <person name="Secka A."/>
            <person name="Antonio M."/>
            <person name="Oren A."/>
            <person name="Chaudhuri R.R."/>
            <person name="La Ragione R."/>
            <person name="Hildebrand F."/>
            <person name="Pallen M.J."/>
        </authorList>
    </citation>
    <scope>NUCLEOTIDE SEQUENCE</scope>
    <source>
        <strain evidence="1">ChiGjej1B1-13045</strain>
    </source>
</reference>
<evidence type="ECO:0000313" key="1">
    <source>
        <dbReference type="EMBL" id="HIZ14230.1"/>
    </source>
</evidence>
<evidence type="ECO:0000313" key="2">
    <source>
        <dbReference type="Proteomes" id="UP000824017"/>
    </source>
</evidence>
<dbReference type="AlphaFoldDB" id="A0A9D2DC91"/>
<accession>A0A9D2DC91</accession>
<dbReference type="Proteomes" id="UP000824017">
    <property type="component" value="Unassembled WGS sequence"/>
</dbReference>
<dbReference type="Pfam" id="PF12672">
    <property type="entry name" value="DUF3793"/>
    <property type="match status" value="1"/>
</dbReference>